<dbReference type="Proteomes" id="UP000063781">
    <property type="component" value="Chromosome"/>
</dbReference>
<dbReference type="PANTHER" id="PTHR43736:SF1">
    <property type="entry name" value="DIHYDRONEOPTERIN TRIPHOSPHATE DIPHOSPHATASE"/>
    <property type="match status" value="1"/>
</dbReference>
<evidence type="ECO:0000256" key="1">
    <source>
        <dbReference type="ARBA" id="ARBA00005582"/>
    </source>
</evidence>
<sequence>MERWDAYYRDETLAGFDLVRGEPIPKDMYHIVCEVLIQHEDTSYLLMQRAWDKEGYPGFFEASAGGSVLKGESPLDGAKREVYEETGIVVESLTCINKAIEEPHIFYSYVAIVNCDKTSIQLQSGETIGYKWVDPHALVDFFHSDACINHQQNRYRRYLESVERSLT</sequence>
<dbReference type="PROSITE" id="PS51462">
    <property type="entry name" value="NUDIX"/>
    <property type="match status" value="1"/>
</dbReference>
<accession>A0A109UH49</accession>
<dbReference type="InterPro" id="IPR000086">
    <property type="entry name" value="NUDIX_hydrolase_dom"/>
</dbReference>
<dbReference type="Pfam" id="PF00293">
    <property type="entry name" value="NUDIX"/>
    <property type="match status" value="1"/>
</dbReference>
<organism evidence="4 5">
    <name type="scientific">Erysipelothrix larvae</name>
    <dbReference type="NCBI Taxonomy" id="1514105"/>
    <lineage>
        <taxon>Bacteria</taxon>
        <taxon>Bacillati</taxon>
        <taxon>Bacillota</taxon>
        <taxon>Erysipelotrichia</taxon>
        <taxon>Erysipelotrichales</taxon>
        <taxon>Erysipelotrichaceae</taxon>
        <taxon>Erysipelothrix</taxon>
    </lineage>
</organism>
<proteinExistence type="inferred from homology"/>
<dbReference type="RefSeq" id="WP_067632559.1">
    <property type="nucleotide sequence ID" value="NZ_CP013213.1"/>
</dbReference>
<dbReference type="OrthoDB" id="9786032at2"/>
<dbReference type="EMBL" id="CP013213">
    <property type="protein sequence ID" value="AMC93616.1"/>
    <property type="molecule type" value="Genomic_DNA"/>
</dbReference>
<gene>
    <name evidence="4" type="ORF">AOC36_06335</name>
</gene>
<dbReference type="PROSITE" id="PS00893">
    <property type="entry name" value="NUDIX_BOX"/>
    <property type="match status" value="1"/>
</dbReference>
<dbReference type="InterPro" id="IPR015797">
    <property type="entry name" value="NUDIX_hydrolase-like_dom_sf"/>
</dbReference>
<evidence type="ECO:0000313" key="5">
    <source>
        <dbReference type="Proteomes" id="UP000063781"/>
    </source>
</evidence>
<reference evidence="4 5" key="1">
    <citation type="submission" date="2015-10" db="EMBL/GenBank/DDBJ databases">
        <title>Erysipelothrix larvae sp. LV19 isolated from the larval gut of the rhinoceros beetle, Trypoxylus dichotomus.</title>
        <authorList>
            <person name="Lim S."/>
            <person name="Kim B.-C."/>
        </authorList>
    </citation>
    <scope>NUCLEOTIDE SEQUENCE [LARGE SCALE GENOMIC DNA]</scope>
    <source>
        <strain evidence="4 5">LV19</strain>
    </source>
</reference>
<name>A0A109UH49_9FIRM</name>
<dbReference type="PANTHER" id="PTHR43736">
    <property type="entry name" value="ADP-RIBOSE PYROPHOSPHATASE"/>
    <property type="match status" value="1"/>
</dbReference>
<dbReference type="GO" id="GO:0016787">
    <property type="term" value="F:hydrolase activity"/>
    <property type="evidence" value="ECO:0007669"/>
    <property type="project" value="UniProtKB-KW"/>
</dbReference>
<evidence type="ECO:0000313" key="4">
    <source>
        <dbReference type="EMBL" id="AMC93616.1"/>
    </source>
</evidence>
<keyword evidence="5" id="KW-1185">Reference proteome</keyword>
<dbReference type="STRING" id="1514105.AOC36_06335"/>
<protein>
    <recommendedName>
        <fullName evidence="3">Nudix hydrolase domain-containing protein</fullName>
    </recommendedName>
</protein>
<dbReference type="Gene3D" id="3.90.79.10">
    <property type="entry name" value="Nucleoside Triphosphate Pyrophosphohydrolase"/>
    <property type="match status" value="1"/>
</dbReference>
<feature type="domain" description="Nudix hydrolase" evidence="3">
    <location>
        <begin position="28"/>
        <end position="160"/>
    </location>
</feature>
<dbReference type="AlphaFoldDB" id="A0A109UH49"/>
<evidence type="ECO:0000256" key="2">
    <source>
        <dbReference type="ARBA" id="ARBA00022801"/>
    </source>
</evidence>
<dbReference type="KEGG" id="erl:AOC36_06335"/>
<dbReference type="SUPFAM" id="SSF55811">
    <property type="entry name" value="Nudix"/>
    <property type="match status" value="1"/>
</dbReference>
<keyword evidence="2" id="KW-0378">Hydrolase</keyword>
<dbReference type="CDD" id="cd04693">
    <property type="entry name" value="NUDIX_Hydrolase"/>
    <property type="match status" value="1"/>
</dbReference>
<evidence type="ECO:0000259" key="3">
    <source>
        <dbReference type="PROSITE" id="PS51462"/>
    </source>
</evidence>
<comment type="similarity">
    <text evidence="1">Belongs to the Nudix hydrolase family.</text>
</comment>
<dbReference type="InterPro" id="IPR020084">
    <property type="entry name" value="NUDIX_hydrolase_CS"/>
</dbReference>